<reference evidence="4" key="3">
    <citation type="submission" date="2025-09" db="UniProtKB">
        <authorList>
            <consortium name="Ensembl"/>
        </authorList>
    </citation>
    <scope>IDENTIFICATION</scope>
</reference>
<evidence type="ECO:0000256" key="2">
    <source>
        <dbReference type="SAM" id="Phobius"/>
    </source>
</evidence>
<comment type="caution">
    <text evidence="1">Lacks conserved residue(s) required for the propagation of feature annotation.</text>
</comment>
<dbReference type="GeneID" id="113586398"/>
<dbReference type="PROSITE" id="PS50050">
    <property type="entry name" value="TNFR_NGFR_2"/>
    <property type="match status" value="1"/>
</dbReference>
<dbReference type="InterPro" id="IPR001368">
    <property type="entry name" value="TNFR/NGFR_Cys_rich_reg"/>
</dbReference>
<dbReference type="Ensembl" id="ENSEEET00000055455.1">
    <property type="protein sequence ID" value="ENSEEEP00000058644.1"/>
    <property type="gene ID" value="ENSEEEG00000026898.1"/>
</dbReference>
<evidence type="ECO:0000313" key="5">
    <source>
        <dbReference type="Proteomes" id="UP000314983"/>
    </source>
</evidence>
<organism evidence="4 5">
    <name type="scientific">Electrophorus electricus</name>
    <name type="common">Electric eel</name>
    <name type="synonym">Gymnotus electricus</name>
    <dbReference type="NCBI Taxonomy" id="8005"/>
    <lineage>
        <taxon>Eukaryota</taxon>
        <taxon>Metazoa</taxon>
        <taxon>Chordata</taxon>
        <taxon>Craniata</taxon>
        <taxon>Vertebrata</taxon>
        <taxon>Euteleostomi</taxon>
        <taxon>Actinopterygii</taxon>
        <taxon>Neopterygii</taxon>
        <taxon>Teleostei</taxon>
        <taxon>Ostariophysi</taxon>
        <taxon>Gymnotiformes</taxon>
        <taxon>Gymnotoidei</taxon>
        <taxon>Gymnotidae</taxon>
        <taxon>Electrophorus</taxon>
    </lineage>
</organism>
<dbReference type="InterPro" id="IPR042355">
    <property type="entry name" value="IGFLR1"/>
</dbReference>
<feature type="repeat" description="TNFR-Cys" evidence="1">
    <location>
        <begin position="51"/>
        <end position="88"/>
    </location>
</feature>
<dbReference type="SUPFAM" id="SSF47986">
    <property type="entry name" value="DEATH domain"/>
    <property type="match status" value="1"/>
</dbReference>
<name>A0AAY5EPZ9_ELEEL</name>
<dbReference type="InterPro" id="IPR011029">
    <property type="entry name" value="DEATH-like_dom_sf"/>
</dbReference>
<keyword evidence="5" id="KW-1185">Reference proteome</keyword>
<evidence type="ECO:0000313" key="4">
    <source>
        <dbReference type="Ensembl" id="ENSEEEP00000058644.1"/>
    </source>
</evidence>
<dbReference type="SMART" id="SM00208">
    <property type="entry name" value="TNFR"/>
    <property type="match status" value="1"/>
</dbReference>
<dbReference type="CTD" id="79713"/>
<reference evidence="4 5" key="1">
    <citation type="submission" date="2020-05" db="EMBL/GenBank/DDBJ databases">
        <title>Electrophorus electricus (electric eel) genome, fEleEle1, primary haplotype.</title>
        <authorList>
            <person name="Myers G."/>
            <person name="Meyer A."/>
            <person name="Fedrigo O."/>
            <person name="Formenti G."/>
            <person name="Rhie A."/>
            <person name="Tracey A."/>
            <person name="Sims Y."/>
            <person name="Jarvis E.D."/>
        </authorList>
    </citation>
    <scope>NUCLEOTIDE SEQUENCE [LARGE SCALE GENOMIC DNA]</scope>
</reference>
<keyword evidence="2" id="KW-1133">Transmembrane helix</keyword>
<dbReference type="GeneTree" id="ENSGT00390000005702"/>
<keyword evidence="2" id="KW-0812">Transmembrane</keyword>
<feature type="transmembrane region" description="Helical" evidence="2">
    <location>
        <begin position="139"/>
        <end position="162"/>
    </location>
</feature>
<protein>
    <recommendedName>
        <fullName evidence="3">TNFR-Cys domain-containing protein</fullName>
    </recommendedName>
</protein>
<dbReference type="PROSITE" id="PS00652">
    <property type="entry name" value="TNFR_NGFR_1"/>
    <property type="match status" value="1"/>
</dbReference>
<proteinExistence type="predicted"/>
<dbReference type="AlphaFoldDB" id="A0AAY5EPZ9"/>
<dbReference type="RefSeq" id="XP_026880282.2">
    <property type="nucleotide sequence ID" value="XM_027024481.2"/>
</dbReference>
<sequence length="321" mass="36125">MSSYYCVSEYFWNGSECVPCEQVYPITAGYEFNRHCGRQDDGGHISTAYKTCDNGKFNNGSFLNCRLCSTCTNGKLLSPCTNTSDARCCEDGQWECRELTTERRTASTESITSAVTMDHTTVYKTVKAHIDTPSISDSTTWICLGAVFFIIICVIIYMLYIIKKRKHPGFREKKWIIGRSLKNNVILEDGNRCITYTSRQDNVEFNMAINDLLSPDIQAASLQTMLNDLDVVDELVFLLDPDTPGVKSTRHLAANCSIPFIWINYAYSMKDSKSPLIALLERVIANHPHWNVGHFAGLLSHIGRNDAVLVLRKLTLSTMVV</sequence>
<feature type="domain" description="TNFR-Cys" evidence="3">
    <location>
        <begin position="51"/>
        <end position="88"/>
    </location>
</feature>
<gene>
    <name evidence="4" type="primary">igflr1</name>
</gene>
<reference evidence="4" key="2">
    <citation type="submission" date="2025-08" db="UniProtKB">
        <authorList>
            <consortium name="Ensembl"/>
        </authorList>
    </citation>
    <scope>IDENTIFICATION</scope>
</reference>
<dbReference type="PANTHER" id="PTHR14657">
    <property type="entry name" value="IGF-LIKE FAMILY RECEPTOR 1"/>
    <property type="match status" value="1"/>
</dbReference>
<dbReference type="Proteomes" id="UP000314983">
    <property type="component" value="Chromosome 15"/>
</dbReference>
<dbReference type="KEGG" id="eee:113586398"/>
<keyword evidence="2" id="KW-0472">Membrane</keyword>
<accession>A0AAY5EPZ9</accession>
<evidence type="ECO:0000256" key="1">
    <source>
        <dbReference type="PROSITE-ProRule" id="PRU00206"/>
    </source>
</evidence>
<dbReference type="GO" id="GO:0005886">
    <property type="term" value="C:plasma membrane"/>
    <property type="evidence" value="ECO:0007669"/>
    <property type="project" value="TreeGrafter"/>
</dbReference>
<dbReference type="PANTHER" id="PTHR14657:SF2">
    <property type="entry name" value="IGF-LIKE FAMILY RECEPTOR 1"/>
    <property type="match status" value="1"/>
</dbReference>
<dbReference type="Gene3D" id="1.10.533.10">
    <property type="entry name" value="Death Domain, Fas"/>
    <property type="match status" value="1"/>
</dbReference>
<evidence type="ECO:0000259" key="3">
    <source>
        <dbReference type="PROSITE" id="PS50050"/>
    </source>
</evidence>